<evidence type="ECO:0000313" key="2">
    <source>
        <dbReference type="EMBL" id="ODN04825.1"/>
    </source>
</evidence>
<feature type="region of interest" description="Disordered" evidence="1">
    <location>
        <begin position="90"/>
        <end position="142"/>
    </location>
</feature>
<feature type="compositionally biased region" description="Acidic residues" evidence="1">
    <location>
        <begin position="211"/>
        <end position="221"/>
    </location>
</feature>
<dbReference type="AlphaFoldDB" id="A0A1D2NIB7"/>
<protein>
    <submittedName>
        <fullName evidence="2">Uncharacterized protein</fullName>
    </submittedName>
</protein>
<accession>A0A1D2NIB7</accession>
<dbReference type="OrthoDB" id="1112980at2759"/>
<feature type="compositionally biased region" description="Basic and acidic residues" evidence="1">
    <location>
        <begin position="18"/>
        <end position="27"/>
    </location>
</feature>
<feature type="region of interest" description="Disordered" evidence="1">
    <location>
        <begin position="162"/>
        <end position="271"/>
    </location>
</feature>
<proteinExistence type="predicted"/>
<name>A0A1D2NIB7_ORCCI</name>
<feature type="region of interest" description="Disordered" evidence="1">
    <location>
        <begin position="1"/>
        <end position="76"/>
    </location>
</feature>
<feature type="compositionally biased region" description="Polar residues" evidence="1">
    <location>
        <begin position="46"/>
        <end position="61"/>
    </location>
</feature>
<dbReference type="EMBL" id="LJIJ01000035">
    <property type="protein sequence ID" value="ODN04825.1"/>
    <property type="molecule type" value="Genomic_DNA"/>
</dbReference>
<feature type="compositionally biased region" description="Polar residues" evidence="1">
    <location>
        <begin position="109"/>
        <end position="129"/>
    </location>
</feature>
<keyword evidence="3" id="KW-1185">Reference proteome</keyword>
<sequence>MLEVSDSLVAQCGGSEVADPKVKRETETVEADENDNNTSKRVKSSPPDTGTMNGERGNTSPPDGRPAEKLEVPSTELKLIRKQVLIEKLMSSSGVKEEESMEMDLESGLNGSVDSSNIAIPSLPRQSKGGSKPKPQPRKTFKLRSSVLDRVKTFLPEFRTANDELLRLPDPSKLSLESDHDEMDGRAAEPGPSGVGNRTFVEMNLALVEQSDSDSSTDDEGSVAKKEIKGLPTITKKTSSSPIKSSEDEPAPGSATKGGGNSSADGAETVAQIEDVIKEKKALITELN</sequence>
<evidence type="ECO:0000256" key="1">
    <source>
        <dbReference type="SAM" id="MobiDB-lite"/>
    </source>
</evidence>
<dbReference type="Proteomes" id="UP000094527">
    <property type="component" value="Unassembled WGS sequence"/>
</dbReference>
<reference evidence="2 3" key="1">
    <citation type="journal article" date="2016" name="Genome Biol. Evol.">
        <title>Gene Family Evolution Reflects Adaptation to Soil Environmental Stressors in the Genome of the Collembolan Orchesella cincta.</title>
        <authorList>
            <person name="Faddeeva-Vakhrusheva A."/>
            <person name="Derks M.F."/>
            <person name="Anvar S.Y."/>
            <person name="Agamennone V."/>
            <person name="Suring W."/>
            <person name="Smit S."/>
            <person name="van Straalen N.M."/>
            <person name="Roelofs D."/>
        </authorList>
    </citation>
    <scope>NUCLEOTIDE SEQUENCE [LARGE SCALE GENOMIC DNA]</scope>
    <source>
        <tissue evidence="2">Mixed pool</tissue>
    </source>
</reference>
<feature type="compositionally biased region" description="Low complexity" evidence="1">
    <location>
        <begin position="232"/>
        <end position="244"/>
    </location>
</feature>
<gene>
    <name evidence="2" type="ORF">Ocin01_01816</name>
</gene>
<comment type="caution">
    <text evidence="2">The sequence shown here is derived from an EMBL/GenBank/DDBJ whole genome shotgun (WGS) entry which is preliminary data.</text>
</comment>
<organism evidence="2 3">
    <name type="scientific">Orchesella cincta</name>
    <name type="common">Springtail</name>
    <name type="synonym">Podura cincta</name>
    <dbReference type="NCBI Taxonomy" id="48709"/>
    <lineage>
        <taxon>Eukaryota</taxon>
        <taxon>Metazoa</taxon>
        <taxon>Ecdysozoa</taxon>
        <taxon>Arthropoda</taxon>
        <taxon>Hexapoda</taxon>
        <taxon>Collembola</taxon>
        <taxon>Entomobryomorpha</taxon>
        <taxon>Entomobryoidea</taxon>
        <taxon>Orchesellidae</taxon>
        <taxon>Orchesellinae</taxon>
        <taxon>Orchesella</taxon>
    </lineage>
</organism>
<evidence type="ECO:0000313" key="3">
    <source>
        <dbReference type="Proteomes" id="UP000094527"/>
    </source>
</evidence>